<evidence type="ECO:0000313" key="6">
    <source>
        <dbReference type="Proteomes" id="UP001220209"/>
    </source>
</evidence>
<reference evidence="3 6" key="3">
    <citation type="submission" date="2021-12" db="EMBL/GenBank/DDBJ databases">
        <title>Genomic and phenotypic characterization of three Burkholderia contaminans isolates recovered from different sources.</title>
        <authorList>
            <person name="Lopez De Volder A."/>
            <person name="Fan Y."/>
            <person name="Nunvar J."/>
            <person name="Herrera T."/>
            <person name="Timp W."/>
            <person name="Degrossi J."/>
        </authorList>
    </citation>
    <scope>NUCLEOTIDE SEQUENCE [LARGE SCALE GENOMIC DNA]</scope>
    <source>
        <strain evidence="3 6">LMG 23361</strain>
    </source>
</reference>
<dbReference type="AlphaFoldDB" id="A0A1E3FMG1"/>
<protein>
    <submittedName>
        <fullName evidence="1">Uncharacterized protein</fullName>
    </submittedName>
</protein>
<dbReference type="EMBL" id="CP090641">
    <property type="protein sequence ID" value="WFN19338.1"/>
    <property type="molecule type" value="Genomic_DNA"/>
</dbReference>
<evidence type="ECO:0000313" key="5">
    <source>
        <dbReference type="Proteomes" id="UP000664048"/>
    </source>
</evidence>
<proteinExistence type="predicted"/>
<evidence type="ECO:0000313" key="3">
    <source>
        <dbReference type="EMBL" id="WFN19338.1"/>
    </source>
</evidence>
<reference evidence="2 5" key="2">
    <citation type="submission" date="2021-03" db="EMBL/GenBank/DDBJ databases">
        <title>Clinical course, treatment and visual outcome of an outbreak of Burkholderia contaminans endophthalmitis following cataract surgery.</title>
        <authorList>
            <person name="Lind C."/>
            <person name="Olsen K."/>
            <person name="Angelsen N.K."/>
            <person name="Krefting E.A."/>
            <person name="Fossen K."/>
            <person name="Gravningen K."/>
            <person name="Depoorter E."/>
            <person name="Vandamme P."/>
            <person name="Bertelsen G."/>
        </authorList>
    </citation>
    <scope>NUCLEOTIDE SEQUENCE [LARGE SCALE GENOMIC DNA]</scope>
    <source>
        <strain evidence="2 5">51242556</strain>
    </source>
</reference>
<keyword evidence="5" id="KW-1185">Reference proteome</keyword>
<sequence>MRFIQLDGASITTIGALLVLQTLPAIDRDAAVCRHVFARRRPREALAVRDSSFPVFDVMQSNKIPVVII</sequence>
<reference evidence="1" key="1">
    <citation type="submission" date="2021-01" db="EMBL/GenBank/DDBJ databases">
        <title>Outbreak of Burkholderia contaminns endophthalmitis traced to a clinical ventilation system.</title>
        <authorList>
            <person name="Lipuma J."/>
            <person name="Spilker T."/>
            <person name="Kratholm J."/>
        </authorList>
    </citation>
    <scope>NUCLEOTIDE SEQUENCE</scope>
    <source>
        <strain evidence="1">HI4954</strain>
    </source>
</reference>
<name>A0A1E3FMG1_9BURK</name>
<gene>
    <name evidence="2" type="ORF">J4M89_29655</name>
    <name evidence="1" type="ORF">JIN94_25715</name>
    <name evidence="3" type="ORF">LXE91_25535</name>
</gene>
<evidence type="ECO:0000313" key="2">
    <source>
        <dbReference type="EMBL" id="MBO1833560.1"/>
    </source>
</evidence>
<dbReference type="EMBL" id="JAGEMX010000012">
    <property type="protein sequence ID" value="MBO1833560.1"/>
    <property type="molecule type" value="Genomic_DNA"/>
</dbReference>
<dbReference type="GeneID" id="93188776"/>
<dbReference type="EMBL" id="JAENIB010000013">
    <property type="protein sequence ID" value="MBK1933293.1"/>
    <property type="molecule type" value="Genomic_DNA"/>
</dbReference>
<dbReference type="Proteomes" id="UP000611459">
    <property type="component" value="Unassembled WGS sequence"/>
</dbReference>
<organism evidence="1 4">
    <name type="scientific">Burkholderia contaminans</name>
    <dbReference type="NCBI Taxonomy" id="488447"/>
    <lineage>
        <taxon>Bacteria</taxon>
        <taxon>Pseudomonadati</taxon>
        <taxon>Pseudomonadota</taxon>
        <taxon>Betaproteobacteria</taxon>
        <taxon>Burkholderiales</taxon>
        <taxon>Burkholderiaceae</taxon>
        <taxon>Burkholderia</taxon>
        <taxon>Burkholderia cepacia complex</taxon>
    </lineage>
</organism>
<dbReference type="Proteomes" id="UP001220209">
    <property type="component" value="Chromosome 2"/>
</dbReference>
<dbReference type="RefSeq" id="WP_039344561.1">
    <property type="nucleotide sequence ID" value="NZ_AP018357.1"/>
</dbReference>
<evidence type="ECO:0000313" key="4">
    <source>
        <dbReference type="Proteomes" id="UP000611459"/>
    </source>
</evidence>
<evidence type="ECO:0000313" key="1">
    <source>
        <dbReference type="EMBL" id="MBK1933293.1"/>
    </source>
</evidence>
<dbReference type="Proteomes" id="UP000664048">
    <property type="component" value="Unassembled WGS sequence"/>
</dbReference>
<accession>A0A1E3FMG1</accession>